<dbReference type="InterPro" id="IPR036271">
    <property type="entry name" value="Tet_transcr_reg_TetR-rel_C_sf"/>
</dbReference>
<gene>
    <name evidence="6" type="ORF">E0H45_41625</name>
</gene>
<sequence length="181" mass="20047">MSPVKPLRADARRNRDQLIGTARAVFAEFGTQAPLDEIARRARIGNATLYRHFPTRDDLIVAVYAEEVAELCEVPEVDDPLDGLFDWLDAFVRHVTEKGDLARSLGPSARRSGLHEEWHAAMSETVGRLVDRAQRAGVLRADVDPMDLLQVAAGMAGAEPARVKRMLHMVRRGVGTSRPDQ</sequence>
<dbReference type="GO" id="GO:0000976">
    <property type="term" value="F:transcription cis-regulatory region binding"/>
    <property type="evidence" value="ECO:0007669"/>
    <property type="project" value="TreeGrafter"/>
</dbReference>
<dbReference type="Pfam" id="PF00440">
    <property type="entry name" value="TetR_N"/>
    <property type="match status" value="1"/>
</dbReference>
<protein>
    <submittedName>
        <fullName evidence="6">TetR/AcrR family transcriptional regulator</fullName>
    </submittedName>
</protein>
<evidence type="ECO:0000313" key="6">
    <source>
        <dbReference type="EMBL" id="TCC01967.1"/>
    </source>
</evidence>
<evidence type="ECO:0000313" key="7">
    <source>
        <dbReference type="Proteomes" id="UP000292346"/>
    </source>
</evidence>
<dbReference type="InterPro" id="IPR009057">
    <property type="entry name" value="Homeodomain-like_sf"/>
</dbReference>
<dbReference type="RefSeq" id="WP_131348196.1">
    <property type="nucleotide sequence ID" value="NZ_SJJZ01000006.1"/>
</dbReference>
<dbReference type="InterPro" id="IPR050109">
    <property type="entry name" value="HTH-type_TetR-like_transc_reg"/>
</dbReference>
<keyword evidence="3" id="KW-0804">Transcription</keyword>
<evidence type="ECO:0000256" key="1">
    <source>
        <dbReference type="ARBA" id="ARBA00023015"/>
    </source>
</evidence>
<proteinExistence type="predicted"/>
<keyword evidence="2 4" id="KW-0238">DNA-binding</keyword>
<feature type="domain" description="HTH tetR-type" evidence="5">
    <location>
        <begin position="12"/>
        <end position="71"/>
    </location>
</feature>
<dbReference type="PANTHER" id="PTHR30055">
    <property type="entry name" value="HTH-TYPE TRANSCRIPTIONAL REGULATOR RUTR"/>
    <property type="match status" value="1"/>
</dbReference>
<dbReference type="EMBL" id="SJJZ01000006">
    <property type="protein sequence ID" value="TCC01967.1"/>
    <property type="molecule type" value="Genomic_DNA"/>
</dbReference>
<evidence type="ECO:0000256" key="2">
    <source>
        <dbReference type="ARBA" id="ARBA00023125"/>
    </source>
</evidence>
<evidence type="ECO:0000256" key="3">
    <source>
        <dbReference type="ARBA" id="ARBA00023163"/>
    </source>
</evidence>
<comment type="caution">
    <text evidence="6">The sequence shown here is derived from an EMBL/GenBank/DDBJ whole genome shotgun (WGS) entry which is preliminary data.</text>
</comment>
<dbReference type="AlphaFoldDB" id="A0A4R0GVS3"/>
<organism evidence="6 7">
    <name type="scientific">Kribbella soli</name>
    <dbReference type="NCBI Taxonomy" id="1124743"/>
    <lineage>
        <taxon>Bacteria</taxon>
        <taxon>Bacillati</taxon>
        <taxon>Actinomycetota</taxon>
        <taxon>Actinomycetes</taxon>
        <taxon>Propionibacteriales</taxon>
        <taxon>Kribbellaceae</taxon>
        <taxon>Kribbella</taxon>
    </lineage>
</organism>
<dbReference type="InterPro" id="IPR049445">
    <property type="entry name" value="TetR_SbtR-like_C"/>
</dbReference>
<dbReference type="SUPFAM" id="SSF48498">
    <property type="entry name" value="Tetracyclin repressor-like, C-terminal domain"/>
    <property type="match status" value="1"/>
</dbReference>
<evidence type="ECO:0000259" key="5">
    <source>
        <dbReference type="PROSITE" id="PS50977"/>
    </source>
</evidence>
<name>A0A4R0GVS3_9ACTN</name>
<feature type="DNA-binding region" description="H-T-H motif" evidence="4">
    <location>
        <begin position="34"/>
        <end position="53"/>
    </location>
</feature>
<keyword evidence="1" id="KW-0805">Transcription regulation</keyword>
<dbReference type="Gene3D" id="1.10.357.10">
    <property type="entry name" value="Tetracycline Repressor, domain 2"/>
    <property type="match status" value="1"/>
</dbReference>
<dbReference type="Proteomes" id="UP000292346">
    <property type="component" value="Unassembled WGS sequence"/>
</dbReference>
<dbReference type="SUPFAM" id="SSF46689">
    <property type="entry name" value="Homeodomain-like"/>
    <property type="match status" value="1"/>
</dbReference>
<evidence type="ECO:0000256" key="4">
    <source>
        <dbReference type="PROSITE-ProRule" id="PRU00335"/>
    </source>
</evidence>
<dbReference type="PRINTS" id="PR00455">
    <property type="entry name" value="HTHTETR"/>
</dbReference>
<reference evidence="6 7" key="1">
    <citation type="submission" date="2019-02" db="EMBL/GenBank/DDBJ databases">
        <title>Kribbella capetownensis sp. nov. and Kribbella speibonae sp. nov., isolated from soil.</title>
        <authorList>
            <person name="Curtis S.M."/>
            <person name="Norton I."/>
            <person name="Everest G.J."/>
            <person name="Meyers P.R."/>
        </authorList>
    </citation>
    <scope>NUCLEOTIDE SEQUENCE [LARGE SCALE GENOMIC DNA]</scope>
    <source>
        <strain evidence="6 7">KCTC 29219</strain>
    </source>
</reference>
<accession>A0A4R0GVS3</accession>
<dbReference type="Pfam" id="PF21597">
    <property type="entry name" value="TetR_C_43"/>
    <property type="match status" value="1"/>
</dbReference>
<dbReference type="InterPro" id="IPR001647">
    <property type="entry name" value="HTH_TetR"/>
</dbReference>
<dbReference type="PROSITE" id="PS50977">
    <property type="entry name" value="HTH_TETR_2"/>
    <property type="match status" value="1"/>
</dbReference>
<dbReference type="PANTHER" id="PTHR30055:SF234">
    <property type="entry name" value="HTH-TYPE TRANSCRIPTIONAL REGULATOR BETI"/>
    <property type="match status" value="1"/>
</dbReference>
<keyword evidence="7" id="KW-1185">Reference proteome</keyword>
<dbReference type="GO" id="GO:0003700">
    <property type="term" value="F:DNA-binding transcription factor activity"/>
    <property type="evidence" value="ECO:0007669"/>
    <property type="project" value="TreeGrafter"/>
</dbReference>
<dbReference type="OrthoDB" id="3382616at2"/>